<proteinExistence type="predicted"/>
<reference evidence="1" key="1">
    <citation type="submission" date="2021-02" db="EMBL/GenBank/DDBJ databases">
        <title>Psilocybe cubensis genome.</title>
        <authorList>
            <person name="Mckernan K.J."/>
            <person name="Crawford S."/>
            <person name="Trippe A."/>
            <person name="Kane L.T."/>
            <person name="Mclaughlin S."/>
        </authorList>
    </citation>
    <scope>NUCLEOTIDE SEQUENCE [LARGE SCALE GENOMIC DNA]</scope>
    <source>
        <strain evidence="1">MGC-MH-2018</strain>
    </source>
</reference>
<dbReference type="OrthoDB" id="3033952at2759"/>
<evidence type="ECO:0000313" key="1">
    <source>
        <dbReference type="EMBL" id="KAG5163929.1"/>
    </source>
</evidence>
<dbReference type="EMBL" id="JAFIQS010000013">
    <property type="protein sequence ID" value="KAG5163929.1"/>
    <property type="molecule type" value="Genomic_DNA"/>
</dbReference>
<comment type="caution">
    <text evidence="1">The sequence shown here is derived from an EMBL/GenBank/DDBJ whole genome shotgun (WGS) entry which is preliminary data.</text>
</comment>
<gene>
    <name evidence="1" type="ORF">JR316_011126</name>
</gene>
<sequence>MATAELTSVCRTEFDLPSQMHAAFTAQDSHFDLADIELSPFSGPLTPLTSSCENSPRIPEASIPSLSLLESLSPITLEGSSDIIPAALVDDPRQLTMPSNDRRRARKNVKSNIARAKKRKLASSSVDAYLHKRGNPRKVKKALPLLSDLPTESIPVASTGYVALDSGPTMQKQFKLEELVGDDSKYKFRLLRAQTESIPIVDSGNRIIGVVANHPKDENWDVLCRQAADALESNRGQCDFTPEDVKHRRGKFASLSCGVSHGGRQQGPDNLHHRKKNQKVLNDLNNMECFKRFAGFATCASVPFVDFSSYL</sequence>
<dbReference type="AlphaFoldDB" id="A0A8H7XQF2"/>
<organism evidence="1">
    <name type="scientific">Psilocybe cubensis</name>
    <name type="common">Psychedelic mushroom</name>
    <name type="synonym">Stropharia cubensis</name>
    <dbReference type="NCBI Taxonomy" id="181762"/>
    <lineage>
        <taxon>Eukaryota</taxon>
        <taxon>Fungi</taxon>
        <taxon>Dikarya</taxon>
        <taxon>Basidiomycota</taxon>
        <taxon>Agaricomycotina</taxon>
        <taxon>Agaricomycetes</taxon>
        <taxon>Agaricomycetidae</taxon>
        <taxon>Agaricales</taxon>
        <taxon>Agaricineae</taxon>
        <taxon>Strophariaceae</taxon>
        <taxon>Psilocybe</taxon>
    </lineage>
</organism>
<accession>A0A8H7XQF2</accession>
<protein>
    <submittedName>
        <fullName evidence="1">Uncharacterized protein</fullName>
    </submittedName>
</protein>
<name>A0A8H7XQF2_PSICU</name>